<dbReference type="InterPro" id="IPR032675">
    <property type="entry name" value="LRR_dom_sf"/>
</dbReference>
<dbReference type="AlphaFoldDB" id="A0AAD5VNH3"/>
<dbReference type="SUPFAM" id="SSF52058">
    <property type="entry name" value="L domain-like"/>
    <property type="match status" value="1"/>
</dbReference>
<name>A0AAD5VNH3_9AGAR</name>
<keyword evidence="2" id="KW-1185">Reference proteome</keyword>
<organism evidence="1 2">
    <name type="scientific">Leucocoprinus birnbaumii</name>
    <dbReference type="NCBI Taxonomy" id="56174"/>
    <lineage>
        <taxon>Eukaryota</taxon>
        <taxon>Fungi</taxon>
        <taxon>Dikarya</taxon>
        <taxon>Basidiomycota</taxon>
        <taxon>Agaricomycotina</taxon>
        <taxon>Agaricomycetes</taxon>
        <taxon>Agaricomycetidae</taxon>
        <taxon>Agaricales</taxon>
        <taxon>Agaricineae</taxon>
        <taxon>Agaricaceae</taxon>
        <taxon>Leucocoprinus</taxon>
    </lineage>
</organism>
<protein>
    <recommendedName>
        <fullName evidence="3">F-box domain-containing protein</fullName>
    </recommendedName>
</protein>
<reference evidence="1" key="1">
    <citation type="submission" date="2022-07" db="EMBL/GenBank/DDBJ databases">
        <title>Genome Sequence of Leucocoprinus birnbaumii.</title>
        <authorList>
            <person name="Buettner E."/>
        </authorList>
    </citation>
    <scope>NUCLEOTIDE SEQUENCE</scope>
    <source>
        <strain evidence="1">VT141</strain>
    </source>
</reference>
<dbReference type="EMBL" id="JANIEX010000787">
    <property type="protein sequence ID" value="KAJ3563179.1"/>
    <property type="molecule type" value="Genomic_DNA"/>
</dbReference>
<accession>A0AAD5VNH3</accession>
<evidence type="ECO:0000313" key="2">
    <source>
        <dbReference type="Proteomes" id="UP001213000"/>
    </source>
</evidence>
<comment type="caution">
    <text evidence="1">The sequence shown here is derived from an EMBL/GenBank/DDBJ whole genome shotgun (WGS) entry which is preliminary data.</text>
</comment>
<dbReference type="Gene3D" id="3.80.10.10">
    <property type="entry name" value="Ribonuclease Inhibitor"/>
    <property type="match status" value="1"/>
</dbReference>
<evidence type="ECO:0008006" key="3">
    <source>
        <dbReference type="Google" id="ProtNLM"/>
    </source>
</evidence>
<dbReference type="Proteomes" id="UP001213000">
    <property type="component" value="Unassembled WGS sequence"/>
</dbReference>
<proteinExistence type="predicted"/>
<evidence type="ECO:0000313" key="1">
    <source>
        <dbReference type="EMBL" id="KAJ3563179.1"/>
    </source>
</evidence>
<sequence length="523" mass="58806">MTCPNCRPNSSMAHPYRFVGSRKEEIAHILNEASRVEAWISGLRSEKAALLRRLNALNSPISTLPNETLSAIFEFACPSPDFETRIQRLTHPRNTFSPSSEHVVDDIEDYIPFQLVLGAVSAHWRDVVQGTPRLWKSIVLDVSPNNAQCCAAILRLFFQKLGLASMSLTVDYSSDFQRSTSGLLIHETIDHLLIERLPRLRGLHLTNPPSAWFTHFPSLSQLISLTIDDNNPSSTEFVLPPTAPLRLFGLRVRERGSPYTTPIQLPFSGITSVMVSQMPFHDAVRLLLNIPSLIEFRCCRPRHLGSTALGTTLVAPVVLHRLRVLELSTPTGNCDLASALIQYLHVPSLRELRWEANHQPLGDAEAFFNRLPTTLTKIDLRSSSCLQYLPLDSSVEQLTLHNCIELHLRAFLESLREKLSQASDCRPLMAFPRLTRLSLAGCILRQFPHGGVVMGNFLDHKRLIPLFVSAMESRRVEGVEFALDMLSGISAHWEPMIQERLREMVAGGFNLKIREGSKQVPWL</sequence>
<gene>
    <name evidence="1" type="ORF">NP233_g9110</name>
</gene>